<reference evidence="3" key="2">
    <citation type="journal article" date="2024" name="Plant">
        <title>Genomic evolution and insights into agronomic trait innovations of Sesamum species.</title>
        <authorList>
            <person name="Miao H."/>
            <person name="Wang L."/>
            <person name="Qu L."/>
            <person name="Liu H."/>
            <person name="Sun Y."/>
            <person name="Le M."/>
            <person name="Wang Q."/>
            <person name="Wei S."/>
            <person name="Zheng Y."/>
            <person name="Lin W."/>
            <person name="Duan Y."/>
            <person name="Cao H."/>
            <person name="Xiong S."/>
            <person name="Wang X."/>
            <person name="Wei L."/>
            <person name="Li C."/>
            <person name="Ma Q."/>
            <person name="Ju M."/>
            <person name="Zhao R."/>
            <person name="Li G."/>
            <person name="Mu C."/>
            <person name="Tian Q."/>
            <person name="Mei H."/>
            <person name="Zhang T."/>
            <person name="Gao T."/>
            <person name="Zhang H."/>
        </authorList>
    </citation>
    <scope>NUCLEOTIDE SEQUENCE</scope>
    <source>
        <strain evidence="3">KEN1</strain>
    </source>
</reference>
<evidence type="ECO:0000313" key="3">
    <source>
        <dbReference type="EMBL" id="KAL0405524.1"/>
    </source>
</evidence>
<dbReference type="Gene3D" id="3.30.420.10">
    <property type="entry name" value="Ribonuclease H-like superfamily/Ribonuclease H"/>
    <property type="match status" value="1"/>
</dbReference>
<comment type="caution">
    <text evidence="3">The sequence shown here is derived from an EMBL/GenBank/DDBJ whole genome shotgun (WGS) entry which is preliminary data.</text>
</comment>
<dbReference type="InterPro" id="IPR039537">
    <property type="entry name" value="Retrotran_Ty1/copia-like"/>
</dbReference>
<accession>A0AAW2TLX4</accession>
<feature type="compositionally biased region" description="Basic and acidic residues" evidence="1">
    <location>
        <begin position="216"/>
        <end position="226"/>
    </location>
</feature>
<dbReference type="InterPro" id="IPR012337">
    <property type="entry name" value="RNaseH-like_sf"/>
</dbReference>
<dbReference type="SUPFAM" id="SSF53098">
    <property type="entry name" value="Ribonuclease H-like"/>
    <property type="match status" value="1"/>
</dbReference>
<reference evidence="3" key="1">
    <citation type="submission" date="2020-06" db="EMBL/GenBank/DDBJ databases">
        <authorList>
            <person name="Li T."/>
            <person name="Hu X."/>
            <person name="Zhang T."/>
            <person name="Song X."/>
            <person name="Zhang H."/>
            <person name="Dai N."/>
            <person name="Sheng W."/>
            <person name="Hou X."/>
            <person name="Wei L."/>
        </authorList>
    </citation>
    <scope>NUCLEOTIDE SEQUENCE</scope>
    <source>
        <strain evidence="3">KEN1</strain>
        <tissue evidence="3">Leaf</tissue>
    </source>
</reference>
<dbReference type="Pfam" id="PF25597">
    <property type="entry name" value="SH3_retrovirus"/>
    <property type="match status" value="1"/>
</dbReference>
<evidence type="ECO:0000259" key="2">
    <source>
        <dbReference type="PROSITE" id="PS50994"/>
    </source>
</evidence>
<dbReference type="GO" id="GO:0003676">
    <property type="term" value="F:nucleic acid binding"/>
    <property type="evidence" value="ECO:0007669"/>
    <property type="project" value="InterPro"/>
</dbReference>
<dbReference type="PANTHER" id="PTHR42648:SF27">
    <property type="entry name" value="RNA-DIRECTED DNA POLYMERASE"/>
    <property type="match status" value="1"/>
</dbReference>
<dbReference type="GO" id="GO:0015074">
    <property type="term" value="P:DNA integration"/>
    <property type="evidence" value="ECO:0007669"/>
    <property type="project" value="InterPro"/>
</dbReference>
<name>A0AAW2TLX4_9LAMI</name>
<dbReference type="AlphaFoldDB" id="A0AAW2TLX4"/>
<proteinExistence type="predicted"/>
<feature type="non-terminal residue" evidence="3">
    <location>
        <position position="1"/>
    </location>
</feature>
<protein>
    <submittedName>
        <fullName evidence="3">Retrovirus-related Pol polyprotein from transposon TNT 1-94</fullName>
    </submittedName>
</protein>
<dbReference type="PROSITE" id="PS50994">
    <property type="entry name" value="INTEGRASE"/>
    <property type="match status" value="1"/>
</dbReference>
<dbReference type="InterPro" id="IPR001584">
    <property type="entry name" value="Integrase_cat-core"/>
</dbReference>
<evidence type="ECO:0000256" key="1">
    <source>
        <dbReference type="SAM" id="MobiDB-lite"/>
    </source>
</evidence>
<dbReference type="InterPro" id="IPR036397">
    <property type="entry name" value="RNaseH_sf"/>
</dbReference>
<gene>
    <name evidence="3" type="ORF">Slati_3866300</name>
</gene>
<feature type="domain" description="Integrase catalytic" evidence="2">
    <location>
        <begin position="1"/>
        <end position="167"/>
    </location>
</feature>
<dbReference type="EMBL" id="JACGWN010000014">
    <property type="protein sequence ID" value="KAL0405524.1"/>
    <property type="molecule type" value="Genomic_DNA"/>
</dbReference>
<dbReference type="Pfam" id="PF00665">
    <property type="entry name" value="rve"/>
    <property type="match status" value="1"/>
</dbReference>
<dbReference type="InterPro" id="IPR057670">
    <property type="entry name" value="SH3_retrovirus"/>
</dbReference>
<organism evidence="3">
    <name type="scientific">Sesamum latifolium</name>
    <dbReference type="NCBI Taxonomy" id="2727402"/>
    <lineage>
        <taxon>Eukaryota</taxon>
        <taxon>Viridiplantae</taxon>
        <taxon>Streptophyta</taxon>
        <taxon>Embryophyta</taxon>
        <taxon>Tracheophyta</taxon>
        <taxon>Spermatophyta</taxon>
        <taxon>Magnoliopsida</taxon>
        <taxon>eudicotyledons</taxon>
        <taxon>Gunneridae</taxon>
        <taxon>Pentapetalae</taxon>
        <taxon>asterids</taxon>
        <taxon>lamiids</taxon>
        <taxon>Lamiales</taxon>
        <taxon>Pedaliaceae</taxon>
        <taxon>Sesamum</taxon>
    </lineage>
</organism>
<dbReference type="PANTHER" id="PTHR42648">
    <property type="entry name" value="TRANSPOSASE, PUTATIVE-RELATED"/>
    <property type="match status" value="1"/>
</dbReference>
<sequence length="226" mass="26629">VCGLLNTPARGGYSYFITFIDDHSRYGYVYLIRYKFEAFGRFKEYILEFENQTGRKIKTLRLDRGGEYLSGEFIDYLEKNGILSQWTPPRTPQLNGVAKTRKLTLLDMVRSMINFTKLPHRFGVTHLRRLSSCLNWRYLRRFVEYSKETAGYYFYGPSEQKLFISRNAVFLEKDFSTDSRRDEVLLEESSEEPQQNDATSFEPLVPTDGVSVLRRSTRESRPPERY</sequence>
<feature type="region of interest" description="Disordered" evidence="1">
    <location>
        <begin position="182"/>
        <end position="226"/>
    </location>
</feature>